<dbReference type="GO" id="GO:0005743">
    <property type="term" value="C:mitochondrial inner membrane"/>
    <property type="evidence" value="ECO:0007669"/>
    <property type="project" value="UniProtKB-SubCell"/>
</dbReference>
<evidence type="ECO:0000256" key="12">
    <source>
        <dbReference type="ARBA" id="ARBA00022989"/>
    </source>
</evidence>
<feature type="transmembrane region" description="Helical" evidence="18">
    <location>
        <begin position="67"/>
        <end position="87"/>
    </location>
</feature>
<feature type="transmembrane region" description="Helical" evidence="18">
    <location>
        <begin position="182"/>
        <end position="200"/>
    </location>
</feature>
<evidence type="ECO:0000256" key="7">
    <source>
        <dbReference type="ARBA" id="ARBA00022660"/>
    </source>
</evidence>
<keyword evidence="7 18" id="KW-0679">Respiratory chain</keyword>
<evidence type="ECO:0000256" key="14">
    <source>
        <dbReference type="ARBA" id="ARBA00023075"/>
    </source>
</evidence>
<keyword evidence="14 18" id="KW-0830">Ubiquinone</keyword>
<keyword evidence="15 18" id="KW-0496">Mitochondrion</keyword>
<name>I7F2X3_9CUCU</name>
<dbReference type="InterPro" id="IPR003917">
    <property type="entry name" value="NADH_UbQ_OxRdtase_chain2"/>
</dbReference>
<feature type="transmembrane region" description="Helical" evidence="18">
    <location>
        <begin position="279"/>
        <end position="302"/>
    </location>
</feature>
<evidence type="ECO:0000256" key="18">
    <source>
        <dbReference type="RuleBase" id="RU003403"/>
    </source>
</evidence>
<evidence type="ECO:0000256" key="2">
    <source>
        <dbReference type="ARBA" id="ARBA00004448"/>
    </source>
</evidence>
<evidence type="ECO:0000256" key="10">
    <source>
        <dbReference type="ARBA" id="ARBA00022967"/>
    </source>
</evidence>
<dbReference type="GO" id="GO:0008137">
    <property type="term" value="F:NADH dehydrogenase (ubiquinone) activity"/>
    <property type="evidence" value="ECO:0007669"/>
    <property type="project" value="UniProtKB-EC"/>
</dbReference>
<evidence type="ECO:0000256" key="16">
    <source>
        <dbReference type="ARBA" id="ARBA00023136"/>
    </source>
</evidence>
<dbReference type="InterPro" id="IPR001750">
    <property type="entry name" value="ND/Mrp_TM"/>
</dbReference>
<comment type="subcellular location">
    <subcellularLocation>
        <location evidence="2 18">Mitochondrion inner membrane</location>
        <topology evidence="2 18">Multi-pass membrane protein</topology>
    </subcellularLocation>
</comment>
<dbReference type="PANTHER" id="PTHR46552:SF1">
    <property type="entry name" value="NADH-UBIQUINONE OXIDOREDUCTASE CHAIN 2"/>
    <property type="match status" value="1"/>
</dbReference>
<feature type="transmembrane region" description="Helical" evidence="18">
    <location>
        <begin position="155"/>
        <end position="175"/>
    </location>
</feature>
<keyword evidence="8 18" id="KW-0812">Transmembrane</keyword>
<evidence type="ECO:0000256" key="13">
    <source>
        <dbReference type="ARBA" id="ARBA00023027"/>
    </source>
</evidence>
<dbReference type="Pfam" id="PF00361">
    <property type="entry name" value="Proton_antipo_M"/>
    <property type="match status" value="1"/>
</dbReference>
<dbReference type="AlphaFoldDB" id="I7F2X3"/>
<keyword evidence="11 18" id="KW-0249">Electron transport</keyword>
<evidence type="ECO:0000256" key="3">
    <source>
        <dbReference type="ARBA" id="ARBA00007012"/>
    </source>
</evidence>
<reference evidence="20" key="1">
    <citation type="journal article" date="2010" name="Nucleic Acids Res.">
        <title>Why barcode? High-throughput multiplex sequencing of mitochondrial genomes for molecular systematics.</title>
        <authorList>
            <person name="Timmermans M.J."/>
            <person name="Dodsworth S."/>
            <person name="Culverwell C.L."/>
            <person name="Bocak L."/>
            <person name="Ahrens D."/>
            <person name="Littlewood D.T."/>
            <person name="Pons J."/>
            <person name="Vogler A.P."/>
        </authorList>
    </citation>
    <scope>NUCLEOTIDE SEQUENCE</scope>
</reference>
<gene>
    <name evidence="20" type="primary">ND2</name>
</gene>
<keyword evidence="16 18" id="KW-0472">Membrane</keyword>
<evidence type="ECO:0000313" key="20">
    <source>
        <dbReference type="EMBL" id="AFP16929.1"/>
    </source>
</evidence>
<comment type="catalytic activity">
    <reaction evidence="17 18">
        <text>a ubiquinone + NADH + 5 H(+)(in) = a ubiquinol + NAD(+) + 4 H(+)(out)</text>
        <dbReference type="Rhea" id="RHEA:29091"/>
        <dbReference type="Rhea" id="RHEA-COMP:9565"/>
        <dbReference type="Rhea" id="RHEA-COMP:9566"/>
        <dbReference type="ChEBI" id="CHEBI:15378"/>
        <dbReference type="ChEBI" id="CHEBI:16389"/>
        <dbReference type="ChEBI" id="CHEBI:17976"/>
        <dbReference type="ChEBI" id="CHEBI:57540"/>
        <dbReference type="ChEBI" id="CHEBI:57945"/>
        <dbReference type="EC" id="7.1.1.2"/>
    </reaction>
</comment>
<dbReference type="PRINTS" id="PR01436">
    <property type="entry name" value="NADHDHGNASE2"/>
</dbReference>
<comment type="function">
    <text evidence="18">Core subunit of the mitochondrial membrane respiratory chain NADH dehydrogenase (Complex I) which catalyzes electron transfer from NADH through the respiratory chain, using ubiquinone as an electron acceptor. Essential for the catalytic activity and assembly of complex I.</text>
</comment>
<feature type="transmembrane region" description="Helical" evidence="18">
    <location>
        <begin position="206"/>
        <end position="231"/>
    </location>
</feature>
<feature type="transmembrane region" description="Helical" evidence="18">
    <location>
        <begin position="323"/>
        <end position="344"/>
    </location>
</feature>
<geneLocation type="mitochondrion" evidence="20"/>
<organism evidence="20">
    <name type="scientific">Cerylon histeroides</name>
    <dbReference type="NCBI Taxonomy" id="347309"/>
    <lineage>
        <taxon>Eukaryota</taxon>
        <taxon>Metazoa</taxon>
        <taxon>Ecdysozoa</taxon>
        <taxon>Arthropoda</taxon>
        <taxon>Hexapoda</taxon>
        <taxon>Insecta</taxon>
        <taxon>Pterygota</taxon>
        <taxon>Neoptera</taxon>
        <taxon>Endopterygota</taxon>
        <taxon>Coleoptera</taxon>
        <taxon>Polyphaga</taxon>
        <taxon>Cucujiformia</taxon>
        <taxon>Coccinelloidea</taxon>
        <taxon>Cerylonidae</taxon>
        <taxon>Cerylon</taxon>
    </lineage>
</organism>
<protein>
    <recommendedName>
        <fullName evidence="5 18">NADH-ubiquinone oxidoreductase chain 2</fullName>
        <ecNumber evidence="4 18">7.1.1.2</ecNumber>
    </recommendedName>
</protein>
<dbReference type="GO" id="GO:0006120">
    <property type="term" value="P:mitochondrial electron transport, NADH to ubiquinone"/>
    <property type="evidence" value="ECO:0007669"/>
    <property type="project" value="InterPro"/>
</dbReference>
<accession>I7F2X3</accession>
<evidence type="ECO:0000256" key="17">
    <source>
        <dbReference type="ARBA" id="ARBA00049551"/>
    </source>
</evidence>
<evidence type="ECO:0000256" key="6">
    <source>
        <dbReference type="ARBA" id="ARBA00022448"/>
    </source>
</evidence>
<feature type="transmembrane region" description="Helical" evidence="18">
    <location>
        <begin position="6"/>
        <end position="29"/>
    </location>
</feature>
<dbReference type="InterPro" id="IPR050175">
    <property type="entry name" value="Complex_I_Subunit_2"/>
</dbReference>
<dbReference type="PANTHER" id="PTHR46552">
    <property type="entry name" value="NADH-UBIQUINONE OXIDOREDUCTASE CHAIN 2"/>
    <property type="match status" value="1"/>
</dbReference>
<feature type="domain" description="NADH:quinone oxidoreductase/Mrp antiporter transmembrane" evidence="19">
    <location>
        <begin position="31"/>
        <end position="288"/>
    </location>
</feature>
<evidence type="ECO:0000256" key="4">
    <source>
        <dbReference type="ARBA" id="ARBA00012944"/>
    </source>
</evidence>
<evidence type="ECO:0000256" key="1">
    <source>
        <dbReference type="ARBA" id="ARBA00003257"/>
    </source>
</evidence>
<feature type="transmembrane region" description="Helical" evidence="18">
    <location>
        <begin position="99"/>
        <end position="121"/>
    </location>
</feature>
<comment type="similarity">
    <text evidence="3 18">Belongs to the complex I subunit 2 family.</text>
</comment>
<dbReference type="EMBL" id="HQ232821">
    <property type="protein sequence ID" value="AFP16929.1"/>
    <property type="molecule type" value="Genomic_DNA"/>
</dbReference>
<evidence type="ECO:0000256" key="11">
    <source>
        <dbReference type="ARBA" id="ARBA00022982"/>
    </source>
</evidence>
<sequence length="345" mass="40459">MKVLPLFFLIHFFKILFLLTLIMGTLISISAYSWMSMWMGLEINLLSFIPLISSYKNKFSTESALKYFITQALASIILLFSVIMIMSMNEFLPQIHEKYMILILNSSLLLKMGAAPFHFWFPQVMEGLNWNNNLILLTWQKLAPMILLMYNFSSINFLLLISIISMMIGSFLGLNQSSLRKIMAFSSINHIGWMLMSLLVNQSIWMIYFLVYTFISLSILMMFQILNIFYFSQFSFFLNKNSLIKFFFSLNFLSLGGLPPFIGFFPKWLTLNYILKEKFFLMAFLMILFTLVTLYFYIRLIFSSMTFYSLNSNSFMVNLNTKLINYFTMFSSVSLLGSTIMFNYL</sequence>
<proteinExistence type="inferred from homology"/>
<evidence type="ECO:0000256" key="5">
    <source>
        <dbReference type="ARBA" id="ARBA00021008"/>
    </source>
</evidence>
<evidence type="ECO:0000259" key="19">
    <source>
        <dbReference type="Pfam" id="PF00361"/>
    </source>
</evidence>
<evidence type="ECO:0000256" key="15">
    <source>
        <dbReference type="ARBA" id="ARBA00023128"/>
    </source>
</evidence>
<comment type="function">
    <text evidence="1">Core subunit of the mitochondrial membrane respiratory chain NADH dehydrogenase (Complex I) that is believed to belong to the minimal assembly required for catalysis. Complex I functions in the transfer of electrons from NADH to the respiratory chain. The immediate electron acceptor for the enzyme is believed to be ubiquinone.</text>
</comment>
<keyword evidence="6" id="KW-0813">Transport</keyword>
<feature type="transmembrane region" description="Helical" evidence="18">
    <location>
        <begin position="243"/>
        <end position="264"/>
    </location>
</feature>
<keyword evidence="12 18" id="KW-1133">Transmembrane helix</keyword>
<evidence type="ECO:0000256" key="9">
    <source>
        <dbReference type="ARBA" id="ARBA00022792"/>
    </source>
</evidence>
<keyword evidence="10 18" id="KW-1278">Translocase</keyword>
<keyword evidence="9 18" id="KW-0999">Mitochondrion inner membrane</keyword>
<evidence type="ECO:0000256" key="8">
    <source>
        <dbReference type="ARBA" id="ARBA00022692"/>
    </source>
</evidence>
<dbReference type="EC" id="7.1.1.2" evidence="4 18"/>
<keyword evidence="13 18" id="KW-0520">NAD</keyword>